<dbReference type="PATRIC" id="fig|1339315.3.peg.418"/>
<gene>
    <name evidence="3" type="ORF">M124_4076</name>
    <name evidence="2" type="ORF">M124_4482</name>
    <name evidence="1" type="ORF">M124_4910</name>
</gene>
<dbReference type="AlphaFoldDB" id="A0A015UTA3"/>
<dbReference type="EMBL" id="JGCY01000132">
    <property type="protein sequence ID" value="EXY76634.1"/>
    <property type="molecule type" value="Genomic_DNA"/>
</dbReference>
<dbReference type="EMBL" id="JGCY01000210">
    <property type="protein sequence ID" value="EXY76193.1"/>
    <property type="molecule type" value="Genomic_DNA"/>
</dbReference>
<sequence>MKTKRILITLSLDYGINMMGFESSLTREQISVNNPELTVLSLREFCMLSKENLLRMDDMTPDKVAAIERLLAEYSLRLGMSDVELETYLNRYYEENPKEKEFYDMCDRLCSSKPAFDENGFREELFRELNSSPMSEKRLSDLGWLRYQTVRETYLNQPFFLRWFGSQEARIKRAIKDTTIIHDMFCRLVTENCIESERWYFNHKEPEYIKEV</sequence>
<evidence type="ECO:0000313" key="1">
    <source>
        <dbReference type="EMBL" id="EXY76193.1"/>
    </source>
</evidence>
<dbReference type="RefSeq" id="WP_005836910.1">
    <property type="nucleotide sequence ID" value="NZ_JGCY01000031.1"/>
</dbReference>
<reference evidence="3 4" key="1">
    <citation type="submission" date="2014-02" db="EMBL/GenBank/DDBJ databases">
        <authorList>
            <person name="Sears C."/>
            <person name="Carroll K."/>
            <person name="Sack B.R."/>
            <person name="Qadri F."/>
            <person name="Myers L.L."/>
            <person name="Chung G.-T."/>
            <person name="Escheverria P."/>
            <person name="Fraser C.M."/>
            <person name="Sadzewicz L."/>
            <person name="Shefchek K.A."/>
            <person name="Tallon L."/>
            <person name="Das S.P."/>
            <person name="Daugherty S."/>
            <person name="Mongodin E.F."/>
        </authorList>
    </citation>
    <scope>NUCLEOTIDE SEQUENCE [LARGE SCALE GENOMIC DNA]</scope>
    <source>
        <strain evidence="3">3988T</strain>
        <strain evidence="4">3988T(B)14</strain>
    </source>
</reference>
<protein>
    <submittedName>
        <fullName evidence="3">Uncharacterized protein</fullName>
    </submittedName>
</protein>
<proteinExistence type="predicted"/>
<evidence type="ECO:0000313" key="4">
    <source>
        <dbReference type="Proteomes" id="UP000020529"/>
    </source>
</evidence>
<organism evidence="3 4">
    <name type="scientific">Bacteroides fragilis str. 3988T(B)14</name>
    <dbReference type="NCBI Taxonomy" id="1339315"/>
    <lineage>
        <taxon>Bacteria</taxon>
        <taxon>Pseudomonadati</taxon>
        <taxon>Bacteroidota</taxon>
        <taxon>Bacteroidia</taxon>
        <taxon>Bacteroidales</taxon>
        <taxon>Bacteroidaceae</taxon>
        <taxon>Bacteroides</taxon>
    </lineage>
</organism>
<evidence type="ECO:0000313" key="2">
    <source>
        <dbReference type="EMBL" id="EXY76634.1"/>
    </source>
</evidence>
<dbReference type="EMBL" id="JGCY01000031">
    <property type="protein sequence ID" value="EXY77028.1"/>
    <property type="molecule type" value="Genomic_DNA"/>
</dbReference>
<name>A0A015UTA3_BACFG</name>
<comment type="caution">
    <text evidence="3">The sequence shown here is derived from an EMBL/GenBank/DDBJ whole genome shotgun (WGS) entry which is preliminary data.</text>
</comment>
<dbReference type="Proteomes" id="UP000020529">
    <property type="component" value="Unassembled WGS sequence"/>
</dbReference>
<evidence type="ECO:0000313" key="3">
    <source>
        <dbReference type="EMBL" id="EXY77028.1"/>
    </source>
</evidence>
<accession>A0A015UTA3</accession>